<accession>A0A317CM03</accession>
<keyword evidence="4 7" id="KW-0812">Transmembrane</keyword>
<gene>
    <name evidence="10" type="ORF">DKT75_01515</name>
</gene>
<dbReference type="SUPFAM" id="SSF50182">
    <property type="entry name" value="Sm-like ribonucleoproteins"/>
    <property type="match status" value="1"/>
</dbReference>
<name>A0A317CM03_9GAMM</name>
<evidence type="ECO:0000256" key="1">
    <source>
        <dbReference type="ARBA" id="ARBA00004651"/>
    </source>
</evidence>
<evidence type="ECO:0000256" key="7">
    <source>
        <dbReference type="RuleBase" id="RU369025"/>
    </source>
</evidence>
<reference evidence="10 11" key="1">
    <citation type="submission" date="2018-05" db="EMBL/GenBank/DDBJ databases">
        <title>Leucothrix arctica sp. nov., isolated from Arctic seawater.</title>
        <authorList>
            <person name="Choi A."/>
            <person name="Baek K."/>
        </authorList>
    </citation>
    <scope>NUCLEOTIDE SEQUENCE [LARGE SCALE GENOMIC DNA]</scope>
    <source>
        <strain evidence="10 11">IMCC9719</strain>
    </source>
</reference>
<keyword evidence="7" id="KW-0813">Transport</keyword>
<evidence type="ECO:0000259" key="9">
    <source>
        <dbReference type="Pfam" id="PF00924"/>
    </source>
</evidence>
<feature type="transmembrane region" description="Helical" evidence="7">
    <location>
        <begin position="75"/>
        <end position="95"/>
    </location>
</feature>
<feature type="transmembrane region" description="Helical" evidence="7">
    <location>
        <begin position="101"/>
        <end position="126"/>
    </location>
</feature>
<dbReference type="InterPro" id="IPR045275">
    <property type="entry name" value="MscS_archaea/bacteria_type"/>
</dbReference>
<keyword evidence="11" id="KW-1185">Reference proteome</keyword>
<dbReference type="GO" id="GO:0005886">
    <property type="term" value="C:plasma membrane"/>
    <property type="evidence" value="ECO:0007669"/>
    <property type="project" value="UniProtKB-SubCell"/>
</dbReference>
<comment type="caution">
    <text evidence="10">The sequence shown here is derived from an EMBL/GenBank/DDBJ whole genome shotgun (WGS) entry which is preliminary data.</text>
</comment>
<dbReference type="RefSeq" id="WP_109821676.1">
    <property type="nucleotide sequence ID" value="NZ_QGKL01000007.1"/>
</dbReference>
<dbReference type="InterPro" id="IPR010920">
    <property type="entry name" value="LSM_dom_sf"/>
</dbReference>
<dbReference type="AlphaFoldDB" id="A0A317CM03"/>
<keyword evidence="7" id="KW-0406">Ion transport</keyword>
<dbReference type="SUPFAM" id="SSF82689">
    <property type="entry name" value="Mechanosensitive channel protein MscS (YggB), C-terminal domain"/>
    <property type="match status" value="1"/>
</dbReference>
<evidence type="ECO:0000256" key="3">
    <source>
        <dbReference type="ARBA" id="ARBA00022475"/>
    </source>
</evidence>
<dbReference type="Gene3D" id="2.30.30.60">
    <property type="match status" value="1"/>
</dbReference>
<keyword evidence="5 7" id="KW-1133">Transmembrane helix</keyword>
<dbReference type="InterPro" id="IPR023408">
    <property type="entry name" value="MscS_beta-dom_sf"/>
</dbReference>
<dbReference type="InterPro" id="IPR006685">
    <property type="entry name" value="MscS_channel_2nd"/>
</dbReference>
<dbReference type="Gene3D" id="1.10.287.1260">
    <property type="match status" value="1"/>
</dbReference>
<evidence type="ECO:0000256" key="8">
    <source>
        <dbReference type="SAM" id="MobiDB-lite"/>
    </source>
</evidence>
<dbReference type="Proteomes" id="UP000245506">
    <property type="component" value="Unassembled WGS sequence"/>
</dbReference>
<organism evidence="10 11">
    <name type="scientific">Leucothrix arctica</name>
    <dbReference type="NCBI Taxonomy" id="1481894"/>
    <lineage>
        <taxon>Bacteria</taxon>
        <taxon>Pseudomonadati</taxon>
        <taxon>Pseudomonadota</taxon>
        <taxon>Gammaproteobacteria</taxon>
        <taxon>Thiotrichales</taxon>
        <taxon>Thiotrichaceae</taxon>
        <taxon>Leucothrix</taxon>
    </lineage>
</organism>
<keyword evidence="3" id="KW-1003">Cell membrane</keyword>
<comment type="subunit">
    <text evidence="7">Homoheptamer.</text>
</comment>
<evidence type="ECO:0000256" key="2">
    <source>
        <dbReference type="ARBA" id="ARBA00008017"/>
    </source>
</evidence>
<feature type="transmembrane region" description="Helical" evidence="7">
    <location>
        <begin position="177"/>
        <end position="207"/>
    </location>
</feature>
<protein>
    <recommendedName>
        <fullName evidence="7">Small-conductance mechanosensitive channel</fullName>
    </recommendedName>
</protein>
<dbReference type="PANTHER" id="PTHR30221">
    <property type="entry name" value="SMALL-CONDUCTANCE MECHANOSENSITIVE CHANNEL"/>
    <property type="match status" value="1"/>
</dbReference>
<comment type="function">
    <text evidence="7">Mechanosensitive channel that participates in the regulation of osmotic pressure changes within the cell, opening in response to stretch forces in the membrane lipid bilayer, without the need for other proteins. Contributes to normal resistance to hypoosmotic shock. Forms an ion channel of 1.0 nanosiemens conductance with a slight preference for anions.</text>
</comment>
<evidence type="ECO:0000313" key="10">
    <source>
        <dbReference type="EMBL" id="PWQ99251.1"/>
    </source>
</evidence>
<feature type="transmembrane region" description="Helical" evidence="7">
    <location>
        <begin position="147"/>
        <end position="171"/>
    </location>
</feature>
<dbReference type="InterPro" id="IPR011066">
    <property type="entry name" value="MscS_channel_C_sf"/>
</dbReference>
<comment type="subcellular location">
    <subcellularLocation>
        <location evidence="7">Cell inner membrane</location>
        <topology evidence="7">Multi-pass membrane protein</topology>
    </subcellularLocation>
    <subcellularLocation>
        <location evidence="1">Cell membrane</location>
        <topology evidence="1">Multi-pass membrane protein</topology>
    </subcellularLocation>
</comment>
<dbReference type="InterPro" id="IPR011014">
    <property type="entry name" value="MscS_channel_TM-2"/>
</dbReference>
<dbReference type="SUPFAM" id="SSF82861">
    <property type="entry name" value="Mechanosensitive channel protein MscS (YggB), transmembrane region"/>
    <property type="match status" value="1"/>
</dbReference>
<dbReference type="PANTHER" id="PTHR30221:SF1">
    <property type="entry name" value="SMALL-CONDUCTANCE MECHANOSENSITIVE CHANNEL"/>
    <property type="match status" value="1"/>
</dbReference>
<feature type="transmembrane region" description="Helical" evidence="7">
    <location>
        <begin position="30"/>
        <end position="50"/>
    </location>
</feature>
<comment type="similarity">
    <text evidence="2 7">Belongs to the MscS (TC 1.A.23) family.</text>
</comment>
<dbReference type="GO" id="GO:0008381">
    <property type="term" value="F:mechanosensitive monoatomic ion channel activity"/>
    <property type="evidence" value="ECO:0007669"/>
    <property type="project" value="InterPro"/>
</dbReference>
<dbReference type="EMBL" id="QGKL01000007">
    <property type="protein sequence ID" value="PWQ99251.1"/>
    <property type="molecule type" value="Genomic_DNA"/>
</dbReference>
<keyword evidence="7" id="KW-0997">Cell inner membrane</keyword>
<proteinExistence type="inferred from homology"/>
<feature type="region of interest" description="Disordered" evidence="8">
    <location>
        <begin position="412"/>
        <end position="437"/>
    </location>
</feature>
<dbReference type="Pfam" id="PF00924">
    <property type="entry name" value="MS_channel_2nd"/>
    <property type="match status" value="1"/>
</dbReference>
<keyword evidence="7" id="KW-0407">Ion channel</keyword>
<feature type="domain" description="Mechanosensitive ion channel MscS" evidence="9">
    <location>
        <begin position="196"/>
        <end position="264"/>
    </location>
</feature>
<evidence type="ECO:0000313" key="11">
    <source>
        <dbReference type="Proteomes" id="UP000245506"/>
    </source>
</evidence>
<feature type="compositionally biased region" description="Basic and acidic residues" evidence="8">
    <location>
        <begin position="417"/>
        <end position="437"/>
    </location>
</feature>
<sequence length="437" mass="47977">MLEKVSEVFNSIQNSVWPYLEKAWGVFGDYAYLKVAFVATLGYLVARLFAKYIPNFLSRILSNTRIPLSKDIADLLRFPLFNLIFLSGLLLALKASGMNSAVMVAMTSILTSLMIVVVGVFAYKLIKILFIHSAKNNNDKGVIQVKTLPLFNNAAFVFVLIGATHQIFAVWNVDMTALLASAGIAGMAVGMAAQGTIADIIAGILILTDEPFAVGDVIQLDSGDAQIKGVVTRIGIRSTRILNELNVEVVIPNGLLGNSRVLNESSSIEKGGVVVVNITIASGVDADRMRTLLMDVANQFPDADHTKEKEVHMLDFDWRCVRFELVVWSAESDWEGHVAAGLREAVYKRLCHEKIPFSLPEIGEMAITEMANSRQEVAITQMADSRQEVRITETPESTSHVYIKEAPNLFGLGPIKQHSDKPLSQRATERKPEGSVK</sequence>
<keyword evidence="6 7" id="KW-0472">Membrane</keyword>
<dbReference type="OrthoDB" id="9799209at2"/>
<dbReference type="Gene3D" id="3.30.70.100">
    <property type="match status" value="1"/>
</dbReference>
<evidence type="ECO:0000256" key="5">
    <source>
        <dbReference type="ARBA" id="ARBA00022989"/>
    </source>
</evidence>
<evidence type="ECO:0000256" key="6">
    <source>
        <dbReference type="ARBA" id="ARBA00023136"/>
    </source>
</evidence>
<evidence type="ECO:0000256" key="4">
    <source>
        <dbReference type="ARBA" id="ARBA00022692"/>
    </source>
</evidence>
<comment type="caution">
    <text evidence="7">Lacks conserved residue(s) required for the propagation of feature annotation.</text>
</comment>